<accession>A0A023MHP9</accession>
<evidence type="ECO:0000313" key="1">
    <source>
        <dbReference type="EMBL" id="AHN83632.1"/>
    </source>
</evidence>
<evidence type="ECO:0000313" key="2">
    <source>
        <dbReference type="Proteomes" id="UP000026907"/>
    </source>
</evidence>
<dbReference type="KEGG" id="vg:19486769"/>
<protein>
    <submittedName>
        <fullName evidence="1">Uncharacterized protein</fullName>
    </submittedName>
</protein>
<dbReference type="InterPro" id="IPR020288">
    <property type="entry name" value="Sheath_initiator"/>
</dbReference>
<dbReference type="GeneID" id="19486769"/>
<name>A0A023MHP9_9CAUD</name>
<dbReference type="RefSeq" id="YP_009030953.1">
    <property type="nucleotide sequence ID" value="NC_024134.1"/>
</dbReference>
<dbReference type="EMBL" id="KJ190158">
    <property type="protein sequence ID" value="AHN83632.1"/>
    <property type="molecule type" value="Genomic_DNA"/>
</dbReference>
<proteinExistence type="predicted"/>
<sequence>MATLYSDILMDPQTGDLAIDKGLELIDSNQVSLRQRLWMRFNTWKGSWYFDELFGFPYMDFLSKKVMKTVLDNKIMEVARQEPDVLNIINFQSTMDRRSRTYQAFFEVVTKENEIVRLAFVGLDQFTYPQPDSGTTSLCDDEGWIKWANKLYYLINFRLPRTGDATWWNQYAGPEMENPIPVGSLLTQDKDLLMTEAEQTINRNTWTLAPDEREYSGVIATSNDEAIANQSGRAIDVN</sequence>
<reference evidence="1 2" key="1">
    <citation type="journal article" date="2014" name="Genome Announc.">
        <title>Complete Genome Sequences of Two Escherichia coli O157:H7 Phages Effective in Limiting Contamination of Food Products.</title>
        <authorList>
            <person name="Hong Y."/>
            <person name="Pan Y."/>
            <person name="Harman N.J."/>
            <person name="Ebner P.D."/>
        </authorList>
    </citation>
    <scope>NUCLEOTIDE SEQUENCE [LARGE SCALE GENOMIC DNA]</scope>
</reference>
<dbReference type="Proteomes" id="UP000026907">
    <property type="component" value="Segment"/>
</dbReference>
<organism evidence="1 2">
    <name type="scientific">Escherichia phage FFH2</name>
    <dbReference type="NCBI Taxonomy" id="1446490"/>
    <lineage>
        <taxon>Viruses</taxon>
        <taxon>Duplodnaviria</taxon>
        <taxon>Heunggongvirae</taxon>
        <taxon>Uroviricota</taxon>
        <taxon>Caudoviricetes</taxon>
        <taxon>Vequintavirinae</taxon>
        <taxon>Vequintavirus</taxon>
        <taxon>Vequintavirus PDX</taxon>
        <taxon>Vequintavirus FFH2</taxon>
    </lineage>
</organism>
<dbReference type="Pfam" id="PF10934">
    <property type="entry name" value="Sheath_initiator"/>
    <property type="match status" value="1"/>
</dbReference>
<keyword evidence="2" id="KW-1185">Reference proteome</keyword>